<dbReference type="HOGENOM" id="CLU_2983413_0_0_10"/>
<dbReference type="Proteomes" id="UP000016496">
    <property type="component" value="Unassembled WGS sequence"/>
</dbReference>
<evidence type="ECO:0000313" key="2">
    <source>
        <dbReference type="EMBL" id="ERI84777.1"/>
    </source>
</evidence>
<organism evidence="2 3">
    <name type="scientific">Bacteroides pyogenes F0041</name>
    <dbReference type="NCBI Taxonomy" id="1321819"/>
    <lineage>
        <taxon>Bacteria</taxon>
        <taxon>Pseudomonadati</taxon>
        <taxon>Bacteroidota</taxon>
        <taxon>Bacteroidia</taxon>
        <taxon>Bacteroidales</taxon>
        <taxon>Bacteroidaceae</taxon>
        <taxon>Bacteroides</taxon>
    </lineage>
</organism>
<feature type="domain" description="IstB-like ATP-binding" evidence="1">
    <location>
        <begin position="7"/>
        <end position="42"/>
    </location>
</feature>
<proteinExistence type="predicted"/>
<dbReference type="EMBL" id="AWSV01000116">
    <property type="protein sequence ID" value="ERI84777.1"/>
    <property type="molecule type" value="Genomic_DNA"/>
</dbReference>
<feature type="non-terminal residue" evidence="2">
    <location>
        <position position="58"/>
    </location>
</feature>
<sequence>MVAFLLYWYDTIGDPTVADAIMDRIIHTAHRTELTGESVRKMAAYGQDGGIIEYFQGV</sequence>
<dbReference type="GO" id="GO:0005524">
    <property type="term" value="F:ATP binding"/>
    <property type="evidence" value="ECO:0007669"/>
    <property type="project" value="InterPro"/>
</dbReference>
<evidence type="ECO:0000259" key="1">
    <source>
        <dbReference type="Pfam" id="PF01695"/>
    </source>
</evidence>
<accession>U2DT45</accession>
<dbReference type="AlphaFoldDB" id="U2DT45"/>
<dbReference type="Pfam" id="PF01695">
    <property type="entry name" value="IstB_IS21"/>
    <property type="match status" value="1"/>
</dbReference>
<evidence type="ECO:0000313" key="3">
    <source>
        <dbReference type="Proteomes" id="UP000016496"/>
    </source>
</evidence>
<gene>
    <name evidence="2" type="ORF">HMPREF1981_02255</name>
</gene>
<protein>
    <recommendedName>
        <fullName evidence="1">IstB-like ATP-binding domain-containing protein</fullName>
    </recommendedName>
</protein>
<name>U2DT45_9BACE</name>
<comment type="caution">
    <text evidence="2">The sequence shown here is derived from an EMBL/GenBank/DDBJ whole genome shotgun (WGS) entry which is preliminary data.</text>
</comment>
<reference evidence="2 3" key="1">
    <citation type="submission" date="2013-08" db="EMBL/GenBank/DDBJ databases">
        <authorList>
            <person name="Weinstock G."/>
            <person name="Sodergren E."/>
            <person name="Wylie T."/>
            <person name="Fulton L."/>
            <person name="Fulton R."/>
            <person name="Fronick C."/>
            <person name="O'Laughlin M."/>
            <person name="Godfrey J."/>
            <person name="Miner T."/>
            <person name="Herter B."/>
            <person name="Appelbaum E."/>
            <person name="Cordes M."/>
            <person name="Lek S."/>
            <person name="Wollam A."/>
            <person name="Pepin K.H."/>
            <person name="Palsikar V.B."/>
            <person name="Mitreva M."/>
            <person name="Wilson R.K."/>
        </authorList>
    </citation>
    <scope>NUCLEOTIDE SEQUENCE [LARGE SCALE GENOMIC DNA]</scope>
    <source>
        <strain evidence="2 3">F0041</strain>
    </source>
</reference>
<dbReference type="InterPro" id="IPR002611">
    <property type="entry name" value="IstB_ATP-bd"/>
</dbReference>